<gene>
    <name evidence="3" type="ORF">LX64_03818</name>
</gene>
<reference evidence="3 4" key="1">
    <citation type="submission" date="2018-06" db="EMBL/GenBank/DDBJ databases">
        <title>Genomic Encyclopedia of Archaeal and Bacterial Type Strains, Phase II (KMG-II): from individual species to whole genera.</title>
        <authorList>
            <person name="Goeker M."/>
        </authorList>
    </citation>
    <scope>NUCLEOTIDE SEQUENCE [LARGE SCALE GENOMIC DNA]</scope>
    <source>
        <strain evidence="3 4">DSM 23857</strain>
    </source>
</reference>
<dbReference type="Pfam" id="PF16118">
    <property type="entry name" value="DUF4834"/>
    <property type="match status" value="1"/>
</dbReference>
<dbReference type="RefSeq" id="WP_111599237.1">
    <property type="nucleotide sequence ID" value="NZ_QLLL01000007.1"/>
</dbReference>
<feature type="transmembrane region" description="Helical" evidence="2">
    <location>
        <begin position="6"/>
        <end position="26"/>
    </location>
</feature>
<dbReference type="EMBL" id="QLLL01000007">
    <property type="protein sequence ID" value="RAJ01601.1"/>
    <property type="molecule type" value="Genomic_DNA"/>
</dbReference>
<evidence type="ECO:0000313" key="3">
    <source>
        <dbReference type="EMBL" id="RAJ01601.1"/>
    </source>
</evidence>
<organism evidence="3 4">
    <name type="scientific">Chitinophaga skermanii</name>
    <dbReference type="NCBI Taxonomy" id="331697"/>
    <lineage>
        <taxon>Bacteria</taxon>
        <taxon>Pseudomonadati</taxon>
        <taxon>Bacteroidota</taxon>
        <taxon>Chitinophagia</taxon>
        <taxon>Chitinophagales</taxon>
        <taxon>Chitinophagaceae</taxon>
        <taxon>Chitinophaga</taxon>
    </lineage>
</organism>
<feature type="region of interest" description="Disordered" evidence="1">
    <location>
        <begin position="54"/>
        <end position="86"/>
    </location>
</feature>
<comment type="caution">
    <text evidence="3">The sequence shown here is derived from an EMBL/GenBank/DDBJ whole genome shotgun (WGS) entry which is preliminary data.</text>
</comment>
<keyword evidence="4" id="KW-1185">Reference proteome</keyword>
<keyword evidence="2" id="KW-1133">Transmembrane helix</keyword>
<keyword evidence="2" id="KW-0472">Membrane</keyword>
<protein>
    <submittedName>
        <fullName evidence="3">Uncharacterized protein DUF4834</fullName>
    </submittedName>
</protein>
<evidence type="ECO:0000256" key="1">
    <source>
        <dbReference type="SAM" id="MobiDB-lite"/>
    </source>
</evidence>
<proteinExistence type="predicted"/>
<keyword evidence="2" id="KW-0812">Transmembrane</keyword>
<dbReference type="Proteomes" id="UP000249547">
    <property type="component" value="Unassembled WGS sequence"/>
</dbReference>
<sequence>MLKTLFLIFIAYLLYKFIFGFVIPVYNGTKQVRKQMNNVQEQMRRAYQEQQQAAQQQQQYQERQQQSHVQNRPSEKGDYIDFEEVK</sequence>
<feature type="compositionally biased region" description="Basic and acidic residues" evidence="1">
    <location>
        <begin position="73"/>
        <end position="86"/>
    </location>
</feature>
<evidence type="ECO:0000313" key="4">
    <source>
        <dbReference type="Proteomes" id="UP000249547"/>
    </source>
</evidence>
<dbReference type="AlphaFoldDB" id="A0A327QBE7"/>
<feature type="compositionally biased region" description="Low complexity" evidence="1">
    <location>
        <begin position="54"/>
        <end position="66"/>
    </location>
</feature>
<accession>A0A327QBE7</accession>
<evidence type="ECO:0000256" key="2">
    <source>
        <dbReference type="SAM" id="Phobius"/>
    </source>
</evidence>
<dbReference type="InterPro" id="IPR032272">
    <property type="entry name" value="DUF4834"/>
</dbReference>
<dbReference type="OrthoDB" id="680848at2"/>
<name>A0A327QBE7_9BACT</name>